<keyword evidence="1" id="KW-0687">Ribonucleoprotein</keyword>
<dbReference type="Proteomes" id="UP001168821">
    <property type="component" value="Unassembled WGS sequence"/>
</dbReference>
<gene>
    <name evidence="4" type="ORF">Zmor_012122</name>
</gene>
<dbReference type="EMBL" id="JALNTZ010003768">
    <property type="protein sequence ID" value="KAJ3616011.1"/>
    <property type="molecule type" value="Genomic_DNA"/>
</dbReference>
<dbReference type="Pfam" id="PF23243">
    <property type="entry name" value="HEAT_HEATR1"/>
    <property type="match status" value="1"/>
</dbReference>
<feature type="domain" description="U3 small nucleolar RNA-associated protein 10 N-terminal" evidence="2">
    <location>
        <begin position="217"/>
        <end position="307"/>
    </location>
</feature>
<dbReference type="GO" id="GO:0030686">
    <property type="term" value="C:90S preribosome"/>
    <property type="evidence" value="ECO:0007669"/>
    <property type="project" value="TreeGrafter"/>
</dbReference>
<dbReference type="InterPro" id="IPR056473">
    <property type="entry name" value="HEAT_Utp10/HEAT1"/>
</dbReference>
<comment type="similarity">
    <text evidence="1">Belongs to the HEATR1/UTP10 family.</text>
</comment>
<name>A0AA38LZ29_9CUCU</name>
<proteinExistence type="inferred from homology"/>
<comment type="caution">
    <text evidence="4">The sequence shown here is derived from an EMBL/GenBank/DDBJ whole genome shotgun (WGS) entry which is preliminary data.</text>
</comment>
<dbReference type="PANTHER" id="PTHR13457:SF1">
    <property type="entry name" value="HEAT REPEAT-CONTAINING PROTEIN 1"/>
    <property type="match status" value="1"/>
</dbReference>
<keyword evidence="1" id="KW-0698">rRNA processing</keyword>
<dbReference type="InterPro" id="IPR040191">
    <property type="entry name" value="UTP10"/>
</dbReference>
<dbReference type="GO" id="GO:0000462">
    <property type="term" value="P:maturation of SSU-rRNA from tricistronic rRNA transcript (SSU-rRNA, 5.8S rRNA, LSU-rRNA)"/>
    <property type="evidence" value="ECO:0007669"/>
    <property type="project" value="TreeGrafter"/>
</dbReference>
<dbReference type="GO" id="GO:0045943">
    <property type="term" value="P:positive regulation of transcription by RNA polymerase I"/>
    <property type="evidence" value="ECO:0007669"/>
    <property type="project" value="TreeGrafter"/>
</dbReference>
<dbReference type="AlphaFoldDB" id="A0AA38LZ29"/>
<keyword evidence="5" id="KW-1185">Reference proteome</keyword>
<dbReference type="Pfam" id="PF12397">
    <property type="entry name" value="U3snoRNP10"/>
    <property type="match status" value="1"/>
</dbReference>
<dbReference type="PANTHER" id="PTHR13457">
    <property type="entry name" value="BAP28"/>
    <property type="match status" value="1"/>
</dbReference>
<comment type="subcellular location">
    <subcellularLocation>
        <location evidence="1">Nucleus</location>
        <location evidence="1">Nucleolus</location>
    </subcellularLocation>
</comment>
<keyword evidence="1" id="KW-0690">Ribosome biogenesis</keyword>
<dbReference type="InterPro" id="IPR022125">
    <property type="entry name" value="U3snoRNP10_N"/>
</dbReference>
<comment type="function">
    <text evidence="1">Involved in nucleolar processing of pre-18S ribosomal RNA.</text>
</comment>
<dbReference type="GO" id="GO:0030515">
    <property type="term" value="F:snoRNA binding"/>
    <property type="evidence" value="ECO:0007669"/>
    <property type="project" value="TreeGrafter"/>
</dbReference>
<organism evidence="4 5">
    <name type="scientific">Zophobas morio</name>
    <dbReference type="NCBI Taxonomy" id="2755281"/>
    <lineage>
        <taxon>Eukaryota</taxon>
        <taxon>Metazoa</taxon>
        <taxon>Ecdysozoa</taxon>
        <taxon>Arthropoda</taxon>
        <taxon>Hexapoda</taxon>
        <taxon>Insecta</taxon>
        <taxon>Pterygota</taxon>
        <taxon>Neoptera</taxon>
        <taxon>Endopterygota</taxon>
        <taxon>Coleoptera</taxon>
        <taxon>Polyphaga</taxon>
        <taxon>Cucujiformia</taxon>
        <taxon>Tenebrionidae</taxon>
        <taxon>Zophobas</taxon>
    </lineage>
</organism>
<accession>A0AA38LZ29</accession>
<protein>
    <recommendedName>
        <fullName evidence="1">HEAT repeat-containing protein 1</fullName>
    </recommendedName>
</protein>
<evidence type="ECO:0000313" key="4">
    <source>
        <dbReference type="EMBL" id="KAJ3616011.1"/>
    </source>
</evidence>
<keyword evidence="1" id="KW-0539">Nucleus</keyword>
<dbReference type="GO" id="GO:0034455">
    <property type="term" value="C:t-UTP complex"/>
    <property type="evidence" value="ECO:0007669"/>
    <property type="project" value="TreeGrafter"/>
</dbReference>
<evidence type="ECO:0000313" key="5">
    <source>
        <dbReference type="Proteomes" id="UP001168821"/>
    </source>
</evidence>
<feature type="domain" description="Utp10/HEAT1 HEAT-repeats" evidence="3">
    <location>
        <begin position="765"/>
        <end position="855"/>
    </location>
</feature>
<evidence type="ECO:0000259" key="2">
    <source>
        <dbReference type="Pfam" id="PF12397"/>
    </source>
</evidence>
<sequence length="880" mass="99542">MTSLSSQLKRLSFATGNLSKKSKDSPPSFLFNKTKAQDTDLDFVYGLALNGLAELCKLCPKFEEFEETIFSLKLKKADRRLMTDRQVADLNSSIQAYLTLLNPFFLLKAAHKTIEYLVRHFYIHVHNVDSLMACAFPYHDSFEFVKLLKLFSFKQSFKQVSSRWAWMFAFKKIHNSIMSLVTVYDYNSSRLSSAINSYGALIATAIEISSEVKEEFVIALLPCILDGFNLGEKCFDLCISAYVISSALSARAFFSKHLLNSLLHPLVENLSVSLQPYAFQTFLVFCQTQQAADISHDVFIELCKFEGLYLCYYYYPYYGTPGVAVSSCCEKENLQVYSCLLLPLLVTCLSSESKEQRSASLQLLHALENEICTSDASFDISHLKDSFIWREVSDTCLIPEHTKPFLLLLLNFLFKDALVRFIYEFSSLLNDARTRASLVTLLSTHRRSEKMIVIFSGLLMKTVCCDSAALSTEDLTFLSCVAEMFDESCSSLFESVPSQCDALSRGQKLFKVFLQLLNCPKNQLLSALLNIARDTAQSPTFVTAVKETICSLSLTADHVHWLFKRMGVIKDDEAFPCLTGKRACKSLTADKNFVERDLQTLIVFLELFERNDPQHLTFFQRPSELFPLFFALLEHCVNLDFTTFASVENAKQLTLSGSLTANFLFFWLNFIESSVNVELIVRCVRGTDNPRTRQHALLLLATMAAAFPSKVLHNIMSIFTFMGTDLSRQDDSYTFHVIRHTLEKLIPPLLTSCIGDLQKSLSMVLDMMKVFVSAYWHIPQHRRLCLFTHLITCLGPCKYLSAFIILLQVTHNAIPSKSECCSEVEASEASLSDFCASLLQQFPLRTQVKSFEEMLLLAVALPSVLPSTRSEKTKVAARLS</sequence>
<dbReference type="GO" id="GO:0032040">
    <property type="term" value="C:small-subunit processome"/>
    <property type="evidence" value="ECO:0007669"/>
    <property type="project" value="TreeGrafter"/>
</dbReference>
<evidence type="ECO:0000256" key="1">
    <source>
        <dbReference type="RuleBase" id="RU367065"/>
    </source>
</evidence>
<reference evidence="4" key="1">
    <citation type="journal article" date="2023" name="G3 (Bethesda)">
        <title>Whole genome assemblies of Zophobas morio and Tenebrio molitor.</title>
        <authorList>
            <person name="Kaur S."/>
            <person name="Stinson S.A."/>
            <person name="diCenzo G.C."/>
        </authorList>
    </citation>
    <scope>NUCLEOTIDE SEQUENCE</scope>
    <source>
        <strain evidence="4">QUZm001</strain>
    </source>
</reference>
<evidence type="ECO:0000259" key="3">
    <source>
        <dbReference type="Pfam" id="PF23243"/>
    </source>
</evidence>